<evidence type="ECO:0000313" key="8">
    <source>
        <dbReference type="EMBL" id="KZN09369.1"/>
    </source>
</evidence>
<dbReference type="Gramene" id="KZN09369">
    <property type="protein sequence ID" value="KZN09369"/>
    <property type="gene ID" value="DCAR_002025"/>
</dbReference>
<dbReference type="Pfam" id="PF23568">
    <property type="entry name" value="ARM_LIN"/>
    <property type="match status" value="1"/>
</dbReference>
<dbReference type="GO" id="GO:0061630">
    <property type="term" value="F:ubiquitin protein ligase activity"/>
    <property type="evidence" value="ECO:0007669"/>
    <property type="project" value="UniProtKB-EC"/>
</dbReference>
<dbReference type="InterPro" id="IPR016024">
    <property type="entry name" value="ARM-type_fold"/>
</dbReference>
<dbReference type="Gene3D" id="3.30.40.10">
    <property type="entry name" value="Zinc/RING finger domain, C3HC4 (zinc finger)"/>
    <property type="match status" value="1"/>
</dbReference>
<feature type="compositionally biased region" description="Polar residues" evidence="6">
    <location>
        <begin position="35"/>
        <end position="46"/>
    </location>
</feature>
<dbReference type="STRING" id="79200.A0A166GUQ5"/>
<comment type="caution">
    <text evidence="8">The sequence shown here is derived from an EMBL/GenBank/DDBJ whole genome shotgun (WGS) entry which is preliminary data.</text>
</comment>
<dbReference type="PROSITE" id="PS51698">
    <property type="entry name" value="U_BOX"/>
    <property type="match status" value="1"/>
</dbReference>
<proteinExistence type="predicted"/>
<dbReference type="EMBL" id="LNRQ01000001">
    <property type="protein sequence ID" value="KZN09369.1"/>
    <property type="molecule type" value="Genomic_DNA"/>
</dbReference>
<feature type="compositionally biased region" description="Low complexity" evidence="6">
    <location>
        <begin position="22"/>
        <end position="34"/>
    </location>
</feature>
<dbReference type="InterPro" id="IPR045210">
    <property type="entry name" value="RING-Ubox_PUB"/>
</dbReference>
<dbReference type="SUPFAM" id="SSF48371">
    <property type="entry name" value="ARM repeat"/>
    <property type="match status" value="1"/>
</dbReference>
<dbReference type="InterPro" id="IPR013083">
    <property type="entry name" value="Znf_RING/FYVE/PHD"/>
</dbReference>
<dbReference type="AlphaFoldDB" id="A0A166GUQ5"/>
<comment type="catalytic activity">
    <reaction evidence="1">
        <text>S-ubiquitinyl-[E2 ubiquitin-conjugating enzyme]-L-cysteine + [acceptor protein]-L-lysine = [E2 ubiquitin-conjugating enzyme]-L-cysteine + N(6)-ubiquitinyl-[acceptor protein]-L-lysine.</text>
        <dbReference type="EC" id="2.3.2.27"/>
    </reaction>
</comment>
<name>A0A166GUQ5_DAUCS</name>
<sequence>MAMSLEDLLAKEGFKSRKLKSISRTSTSSEPTSRPLYTNYDNNKSGLSPGATRARRTEKTKSDIPRLQSDLIKDVRAIPRDDLFRKEVLDENLKKEAMLKLNRKNSLQFRGSKSFDIRRAAIFPESEIVEADLDHHEVDTGSQHDERYADIYSNEVFSPSGSTGKVSNGSGGIVTARNMSGKNLQDYKRRGNNSNQNLLGHVSSRLNNHKTMKQTEASSYTPDGGSQKSKSSKESRHRRQPETEEAPAEPALDEIAVRAMISILTGYIKRFFIDEDFKASLRHNCFASLNFVGLEEGINTESKVIDNLEQAIETVERAAEESATATELKKASLHLSVITGLNANDLKDGFTSGIPNSKLSACAHLYLSVIYKLQKKDRIAAKHLLQVFCDSPFPARITLLPELWNDIFFPHLSHIKAWYNHEAVSLADAPSKEIKLKILEKVYNEIMDSGTYQFAAYYKDWLTEGVEAPTIPSIRIPSASIQGVNGGVSNSNYSDPGNTLIPFSSQPMLSLKLYHSDLGSFKKSGADQVVDFEEAENFDISRRSSTASVVEDKETLAYSSNAADHKELVIQQKIAHHEDGLTSCTRSGSGEINYIDKFDDAYQLQVTNSIDMLQELPYTKVNELTIKKLAKAVFSLPLTEECRNEINSSLLTNKDAHCYKPLFNKSLISALSNSVFYESEVQANHPMLFHQGWSENSDSFVHRPSFLSIPEDFICPLSGLCFEEPVTLETGQTFETEALRQWFNKGHKTCPISGVTLEYQAVPLTNFILKRVVDTWKFEHCRTVLGFASQLAVNIEDKFKDEAAVSIFEHLLSFSSRDERIKNARLLISLGGLEFLIRRFGSGNLEEKTIIAALLSHCIEADSGCRNHIARNIEKTCFVELLHCKQAKSIANAVSLLIELLFLNRRMDVCSFLSGLENKELVNTMHVILIYLQSCPSDRRPLVAVLLLHLDLLIAPKKYSIYREEAVDAIVVALESSLTDDKIRENCCHALLVLGGRFSLSGKVMIEDWILKIAGFIDCHEPELLDSNEDLRAANCTLPDTDEDQANEEWLRILSASLLDEKKSFLEKISMCLGSGQLDLVRTCLTTVAWMSSSIASLPDFRRSAFSPLISHLKGVLENSERVEHKVLVSMSLLNFSTIPECRIQLAAIAQELESPLRSLAEVTWTAEKLYITLFGESL</sequence>
<evidence type="ECO:0000256" key="4">
    <source>
        <dbReference type="ARBA" id="ARBA00022679"/>
    </source>
</evidence>
<feature type="compositionally biased region" description="Basic and acidic residues" evidence="6">
    <location>
        <begin position="55"/>
        <end position="64"/>
    </location>
</feature>
<evidence type="ECO:0000256" key="1">
    <source>
        <dbReference type="ARBA" id="ARBA00000900"/>
    </source>
</evidence>
<dbReference type="InterPro" id="IPR056512">
    <property type="entry name" value="LIN_N"/>
</dbReference>
<feature type="domain" description="U-box" evidence="7">
    <location>
        <begin position="708"/>
        <end position="783"/>
    </location>
</feature>
<dbReference type="SUPFAM" id="SSF57850">
    <property type="entry name" value="RING/U-box"/>
    <property type="match status" value="1"/>
</dbReference>
<dbReference type="GO" id="GO:0016567">
    <property type="term" value="P:protein ubiquitination"/>
    <property type="evidence" value="ECO:0007669"/>
    <property type="project" value="UniProtKB-UniPathway"/>
</dbReference>
<dbReference type="PANTHER" id="PTHR35549:SF1">
    <property type="entry name" value="OS04G0584500 PROTEIN"/>
    <property type="match status" value="1"/>
</dbReference>
<dbReference type="Pfam" id="PF23628">
    <property type="entry name" value="ARM_LIN_C"/>
    <property type="match status" value="1"/>
</dbReference>
<dbReference type="UniPathway" id="UPA00143"/>
<evidence type="ECO:0000256" key="5">
    <source>
        <dbReference type="SAM" id="Coils"/>
    </source>
</evidence>
<dbReference type="SMART" id="SM00504">
    <property type="entry name" value="Ubox"/>
    <property type="match status" value="1"/>
</dbReference>
<evidence type="ECO:0000256" key="3">
    <source>
        <dbReference type="ARBA" id="ARBA00012483"/>
    </source>
</evidence>
<keyword evidence="5" id="KW-0175">Coiled coil</keyword>
<evidence type="ECO:0000256" key="2">
    <source>
        <dbReference type="ARBA" id="ARBA00004906"/>
    </source>
</evidence>
<accession>A0A166GUQ5</accession>
<feature type="coiled-coil region" evidence="5">
    <location>
        <begin position="298"/>
        <end position="328"/>
    </location>
</feature>
<feature type="region of interest" description="Disordered" evidence="6">
    <location>
        <begin position="214"/>
        <end position="250"/>
    </location>
</feature>
<dbReference type="Pfam" id="PF04564">
    <property type="entry name" value="U-box"/>
    <property type="match status" value="1"/>
</dbReference>
<dbReference type="CDD" id="cd16664">
    <property type="entry name" value="RING-Ubox_PUB"/>
    <property type="match status" value="1"/>
</dbReference>
<evidence type="ECO:0000259" key="7">
    <source>
        <dbReference type="PROSITE" id="PS51698"/>
    </source>
</evidence>
<dbReference type="OMA" id="IPQDFIC"/>
<keyword evidence="4" id="KW-0808">Transferase</keyword>
<dbReference type="PANTHER" id="PTHR35549">
    <property type="entry name" value="OS04G0584500 PROTEIN"/>
    <property type="match status" value="1"/>
</dbReference>
<protein>
    <recommendedName>
        <fullName evidence="3">RING-type E3 ubiquitin transferase</fullName>
        <ecNumber evidence="3">2.3.2.27</ecNumber>
    </recommendedName>
</protein>
<comment type="pathway">
    <text evidence="2">Protein modification; protein ubiquitination.</text>
</comment>
<dbReference type="EC" id="2.3.2.27" evidence="3"/>
<dbReference type="InterPro" id="IPR003613">
    <property type="entry name" value="Ubox_domain"/>
</dbReference>
<feature type="region of interest" description="Disordered" evidence="6">
    <location>
        <begin position="17"/>
        <end position="64"/>
    </location>
</feature>
<gene>
    <name evidence="8" type="ORF">DCAR_002025</name>
</gene>
<organism evidence="8">
    <name type="scientific">Daucus carota subsp. sativus</name>
    <name type="common">Carrot</name>
    <dbReference type="NCBI Taxonomy" id="79200"/>
    <lineage>
        <taxon>Eukaryota</taxon>
        <taxon>Viridiplantae</taxon>
        <taxon>Streptophyta</taxon>
        <taxon>Embryophyta</taxon>
        <taxon>Tracheophyta</taxon>
        <taxon>Spermatophyta</taxon>
        <taxon>Magnoliopsida</taxon>
        <taxon>eudicotyledons</taxon>
        <taxon>Gunneridae</taxon>
        <taxon>Pentapetalae</taxon>
        <taxon>asterids</taxon>
        <taxon>campanulids</taxon>
        <taxon>Apiales</taxon>
        <taxon>Apiaceae</taxon>
        <taxon>Apioideae</taxon>
        <taxon>Scandiceae</taxon>
        <taxon>Daucinae</taxon>
        <taxon>Daucus</taxon>
        <taxon>Daucus sect. Daucus</taxon>
    </lineage>
</organism>
<evidence type="ECO:0000256" key="6">
    <source>
        <dbReference type="SAM" id="MobiDB-lite"/>
    </source>
</evidence>
<dbReference type="InterPro" id="IPR055566">
    <property type="entry name" value="ARM_LIN"/>
</dbReference>
<reference evidence="8" key="1">
    <citation type="journal article" date="2016" name="Nat. Genet.">
        <title>A high-quality carrot genome assembly provides new insights into carotenoid accumulation and asterid genome evolution.</title>
        <authorList>
            <person name="Iorizzo M."/>
            <person name="Ellison S."/>
            <person name="Senalik D."/>
            <person name="Zeng P."/>
            <person name="Satapoomin P."/>
            <person name="Huang J."/>
            <person name="Bowman M."/>
            <person name="Iovene M."/>
            <person name="Sanseverino W."/>
            <person name="Cavagnaro P."/>
            <person name="Yildiz M."/>
            <person name="Macko-Podgorni A."/>
            <person name="Moranska E."/>
            <person name="Grzebelus E."/>
            <person name="Grzebelus D."/>
            <person name="Ashrafi H."/>
            <person name="Zheng Z."/>
            <person name="Cheng S."/>
            <person name="Spooner D."/>
            <person name="Van Deynze A."/>
            <person name="Simon P."/>
        </authorList>
    </citation>
    <scope>NUCLEOTIDE SEQUENCE [LARGE SCALE GENOMIC DNA]</scope>
    <source>
        <tissue evidence="8">Leaf</tissue>
    </source>
</reference>